<dbReference type="InterPro" id="IPR055247">
    <property type="entry name" value="InsJ-like_HTH"/>
</dbReference>
<sequence length="74" mass="8909">MKEQNEHCRKNSYKKVGYDLKLVIIDQIQNAQISINYASEKYQVSRASIYYWLKKYRKNRGTGVCKRLSTRHYC</sequence>
<gene>
    <name evidence="2" type="ORF">L1I30_07145</name>
</gene>
<evidence type="ECO:0000313" key="2">
    <source>
        <dbReference type="EMBL" id="MCF4101435.1"/>
    </source>
</evidence>
<dbReference type="InterPro" id="IPR036388">
    <property type="entry name" value="WH-like_DNA-bd_sf"/>
</dbReference>
<dbReference type="Proteomes" id="UP001179363">
    <property type="component" value="Unassembled WGS sequence"/>
</dbReference>
<dbReference type="EMBL" id="JAKGTH010000007">
    <property type="protein sequence ID" value="MCF4101435.1"/>
    <property type="molecule type" value="Genomic_DNA"/>
</dbReference>
<feature type="domain" description="Insertion element IS150 protein InsJ-like helix-turn-helix" evidence="1">
    <location>
        <begin position="21"/>
        <end position="58"/>
    </location>
</feature>
<comment type="caution">
    <text evidence="2">The sequence shown here is derived from an EMBL/GenBank/DDBJ whole genome shotgun (WGS) entry which is preliminary data.</text>
</comment>
<proteinExistence type="predicted"/>
<evidence type="ECO:0000313" key="3">
    <source>
        <dbReference type="Proteomes" id="UP001179363"/>
    </source>
</evidence>
<dbReference type="Pfam" id="PF13518">
    <property type="entry name" value="HTH_28"/>
    <property type="match status" value="1"/>
</dbReference>
<reference evidence="2" key="1">
    <citation type="submission" date="2022-01" db="EMBL/GenBank/DDBJ databases">
        <title>Gillisia lutea sp. nov., isolated from marine plastic residues from the Malvarosa beach (Valencia, Spain).</title>
        <authorList>
            <person name="Vidal-Verdu A."/>
            <person name="Molina-Menor E."/>
            <person name="Satari L."/>
            <person name="Pascual J."/>
            <person name="Pereto J."/>
            <person name="Porcar M."/>
        </authorList>
    </citation>
    <scope>NUCLEOTIDE SEQUENCE</scope>
    <source>
        <strain evidence="2">M10.2A</strain>
    </source>
</reference>
<organism evidence="2 3">
    <name type="scientific">Gillisia lutea</name>
    <dbReference type="NCBI Taxonomy" id="2909668"/>
    <lineage>
        <taxon>Bacteria</taxon>
        <taxon>Pseudomonadati</taxon>
        <taxon>Bacteroidota</taxon>
        <taxon>Flavobacteriia</taxon>
        <taxon>Flavobacteriales</taxon>
        <taxon>Flavobacteriaceae</taxon>
        <taxon>Gillisia</taxon>
    </lineage>
</organism>
<accession>A0ABS9EEY6</accession>
<protein>
    <submittedName>
        <fullName evidence="2">Helix-turn-helix domain-containing protein</fullName>
    </submittedName>
</protein>
<dbReference type="InterPro" id="IPR010921">
    <property type="entry name" value="Trp_repressor/repl_initiator"/>
</dbReference>
<name>A0ABS9EEY6_9FLAO</name>
<keyword evidence="3" id="KW-1185">Reference proteome</keyword>
<dbReference type="SUPFAM" id="SSF48295">
    <property type="entry name" value="TrpR-like"/>
    <property type="match status" value="1"/>
</dbReference>
<dbReference type="RefSeq" id="WP_236133581.1">
    <property type="nucleotide sequence ID" value="NZ_JAKGTH010000007.1"/>
</dbReference>
<dbReference type="Gene3D" id="1.10.10.10">
    <property type="entry name" value="Winged helix-like DNA-binding domain superfamily/Winged helix DNA-binding domain"/>
    <property type="match status" value="1"/>
</dbReference>
<evidence type="ECO:0000259" key="1">
    <source>
        <dbReference type="Pfam" id="PF13518"/>
    </source>
</evidence>
<feature type="non-terminal residue" evidence="2">
    <location>
        <position position="74"/>
    </location>
</feature>